<dbReference type="InterPro" id="IPR001680">
    <property type="entry name" value="WD40_rpt"/>
</dbReference>
<dbReference type="Proteomes" id="UP001418222">
    <property type="component" value="Unassembled WGS sequence"/>
</dbReference>
<evidence type="ECO:0000313" key="3">
    <source>
        <dbReference type="Proteomes" id="UP001418222"/>
    </source>
</evidence>
<keyword evidence="3" id="KW-1185">Reference proteome</keyword>
<dbReference type="InterPro" id="IPR042626">
    <property type="entry name" value="THOC6"/>
</dbReference>
<dbReference type="GO" id="GO:0000346">
    <property type="term" value="C:transcription export complex"/>
    <property type="evidence" value="ECO:0007669"/>
    <property type="project" value="TreeGrafter"/>
</dbReference>
<dbReference type="SUPFAM" id="SSF50978">
    <property type="entry name" value="WD40 repeat-like"/>
    <property type="match status" value="1"/>
</dbReference>
<comment type="caution">
    <text evidence="2">The sequence shown here is derived from an EMBL/GenBank/DDBJ whole genome shotgun (WGS) entry which is preliminary data.</text>
</comment>
<dbReference type="GO" id="GO:0006406">
    <property type="term" value="P:mRNA export from nucleus"/>
    <property type="evidence" value="ECO:0007669"/>
    <property type="project" value="TreeGrafter"/>
</dbReference>
<dbReference type="EMBL" id="JBBWWQ010000018">
    <property type="protein sequence ID" value="KAK8921659.1"/>
    <property type="molecule type" value="Genomic_DNA"/>
</dbReference>
<accession>A0AAP0B057</accession>
<gene>
    <name evidence="2" type="primary">DWA1</name>
    <name evidence="2" type="ORF">KSP39_PZI019976</name>
</gene>
<sequence>MLCSKKVIRKAAPEFLSIAPLYSIQAHKGPSYDLKFYGDNEDPLLLSCGDDGCIRGWKWVEVLIAADQGSSERLNPILELVNPQKEDVSFNCSLIGAFLL</sequence>
<proteinExistence type="predicted"/>
<organism evidence="2 3">
    <name type="scientific">Platanthera zijinensis</name>
    <dbReference type="NCBI Taxonomy" id="2320716"/>
    <lineage>
        <taxon>Eukaryota</taxon>
        <taxon>Viridiplantae</taxon>
        <taxon>Streptophyta</taxon>
        <taxon>Embryophyta</taxon>
        <taxon>Tracheophyta</taxon>
        <taxon>Spermatophyta</taxon>
        <taxon>Magnoliopsida</taxon>
        <taxon>Liliopsida</taxon>
        <taxon>Asparagales</taxon>
        <taxon>Orchidaceae</taxon>
        <taxon>Orchidoideae</taxon>
        <taxon>Orchideae</taxon>
        <taxon>Orchidinae</taxon>
        <taxon>Platanthera</taxon>
    </lineage>
</organism>
<dbReference type="PANTHER" id="PTHR44411">
    <property type="entry name" value="THO COMPLEX SUBUNIT 6 HOMOLOG"/>
    <property type="match status" value="1"/>
</dbReference>
<keyword evidence="1" id="KW-0853">WD repeat</keyword>
<dbReference type="SMART" id="SM00320">
    <property type="entry name" value="WD40"/>
    <property type="match status" value="1"/>
</dbReference>
<protein>
    <submittedName>
        <fullName evidence="2">WD repeat-containing protein DWA1</fullName>
    </submittedName>
</protein>
<dbReference type="AlphaFoldDB" id="A0AAP0B057"/>
<dbReference type="PANTHER" id="PTHR44411:SF1">
    <property type="entry name" value="THO COMPLEX SUBUNIT 6 HOMOLOG"/>
    <property type="match status" value="1"/>
</dbReference>
<name>A0AAP0B057_9ASPA</name>
<reference evidence="2 3" key="1">
    <citation type="journal article" date="2022" name="Nat. Plants">
        <title>Genomes of leafy and leafless Platanthera orchids illuminate the evolution of mycoheterotrophy.</title>
        <authorList>
            <person name="Li M.H."/>
            <person name="Liu K.W."/>
            <person name="Li Z."/>
            <person name="Lu H.C."/>
            <person name="Ye Q.L."/>
            <person name="Zhang D."/>
            <person name="Wang J.Y."/>
            <person name="Li Y.F."/>
            <person name="Zhong Z.M."/>
            <person name="Liu X."/>
            <person name="Yu X."/>
            <person name="Liu D.K."/>
            <person name="Tu X.D."/>
            <person name="Liu B."/>
            <person name="Hao Y."/>
            <person name="Liao X.Y."/>
            <person name="Jiang Y.T."/>
            <person name="Sun W.H."/>
            <person name="Chen J."/>
            <person name="Chen Y.Q."/>
            <person name="Ai Y."/>
            <person name="Zhai J.W."/>
            <person name="Wu S.S."/>
            <person name="Zhou Z."/>
            <person name="Hsiao Y.Y."/>
            <person name="Wu W.L."/>
            <person name="Chen Y.Y."/>
            <person name="Lin Y.F."/>
            <person name="Hsu J.L."/>
            <person name="Li C.Y."/>
            <person name="Wang Z.W."/>
            <person name="Zhao X."/>
            <person name="Zhong W.Y."/>
            <person name="Ma X.K."/>
            <person name="Ma L."/>
            <person name="Huang J."/>
            <person name="Chen G.Z."/>
            <person name="Huang M.Z."/>
            <person name="Huang L."/>
            <person name="Peng D.H."/>
            <person name="Luo Y.B."/>
            <person name="Zou S.Q."/>
            <person name="Chen S.P."/>
            <person name="Lan S."/>
            <person name="Tsai W.C."/>
            <person name="Van de Peer Y."/>
            <person name="Liu Z.J."/>
        </authorList>
    </citation>
    <scope>NUCLEOTIDE SEQUENCE [LARGE SCALE GENOMIC DNA]</scope>
    <source>
        <strain evidence="2">Lor287</strain>
    </source>
</reference>
<evidence type="ECO:0000256" key="1">
    <source>
        <dbReference type="ARBA" id="ARBA00022574"/>
    </source>
</evidence>
<evidence type="ECO:0000313" key="2">
    <source>
        <dbReference type="EMBL" id="KAK8921659.1"/>
    </source>
</evidence>
<dbReference type="GO" id="GO:0000347">
    <property type="term" value="C:THO complex"/>
    <property type="evidence" value="ECO:0007669"/>
    <property type="project" value="TreeGrafter"/>
</dbReference>
<dbReference type="InterPro" id="IPR036322">
    <property type="entry name" value="WD40_repeat_dom_sf"/>
</dbReference>